<dbReference type="SUPFAM" id="SSF52540">
    <property type="entry name" value="P-loop containing nucleoside triphosphate hydrolases"/>
    <property type="match status" value="1"/>
</dbReference>
<proteinExistence type="predicted"/>
<dbReference type="InterPro" id="IPR017871">
    <property type="entry name" value="ABC_transporter-like_CS"/>
</dbReference>
<dbReference type="EMBL" id="JBHSPB010000019">
    <property type="protein sequence ID" value="MFC5723657.1"/>
    <property type="molecule type" value="Genomic_DNA"/>
</dbReference>
<gene>
    <name evidence="6" type="ORF">ACFP1Z_26185</name>
</gene>
<accession>A0ABW0Z5G2</accession>
<dbReference type="PANTHER" id="PTHR42788">
    <property type="entry name" value="TAURINE IMPORT ATP-BINDING PROTEIN-RELATED"/>
    <property type="match status" value="1"/>
</dbReference>
<feature type="domain" description="ABC transporter" evidence="5">
    <location>
        <begin position="45"/>
        <end position="282"/>
    </location>
</feature>
<feature type="region of interest" description="Disordered" evidence="4">
    <location>
        <begin position="1"/>
        <end position="44"/>
    </location>
</feature>
<dbReference type="InterPro" id="IPR050166">
    <property type="entry name" value="ABC_transporter_ATP-bind"/>
</dbReference>
<evidence type="ECO:0000256" key="4">
    <source>
        <dbReference type="SAM" id="MobiDB-lite"/>
    </source>
</evidence>
<dbReference type="PROSITE" id="PS50893">
    <property type="entry name" value="ABC_TRANSPORTER_2"/>
    <property type="match status" value="1"/>
</dbReference>
<evidence type="ECO:0000313" key="6">
    <source>
        <dbReference type="EMBL" id="MFC5723657.1"/>
    </source>
</evidence>
<evidence type="ECO:0000259" key="5">
    <source>
        <dbReference type="PROSITE" id="PS50893"/>
    </source>
</evidence>
<evidence type="ECO:0000256" key="3">
    <source>
        <dbReference type="ARBA" id="ARBA00022840"/>
    </source>
</evidence>
<organism evidence="6 7">
    <name type="scientific">Streptomyces gamaensis</name>
    <dbReference type="NCBI Taxonomy" id="1763542"/>
    <lineage>
        <taxon>Bacteria</taxon>
        <taxon>Bacillati</taxon>
        <taxon>Actinomycetota</taxon>
        <taxon>Actinomycetes</taxon>
        <taxon>Kitasatosporales</taxon>
        <taxon>Streptomycetaceae</taxon>
        <taxon>Streptomyces</taxon>
    </lineage>
</organism>
<keyword evidence="2" id="KW-0547">Nucleotide-binding</keyword>
<evidence type="ECO:0000256" key="1">
    <source>
        <dbReference type="ARBA" id="ARBA00022448"/>
    </source>
</evidence>
<feature type="compositionally biased region" description="Low complexity" evidence="4">
    <location>
        <begin position="24"/>
        <end position="44"/>
    </location>
</feature>
<evidence type="ECO:0000256" key="2">
    <source>
        <dbReference type="ARBA" id="ARBA00022741"/>
    </source>
</evidence>
<dbReference type="PANTHER" id="PTHR42788:SF13">
    <property type="entry name" value="ALIPHATIC SULFONATES IMPORT ATP-BINDING PROTEIN SSUB"/>
    <property type="match status" value="1"/>
</dbReference>
<dbReference type="PROSITE" id="PS00211">
    <property type="entry name" value="ABC_TRANSPORTER_1"/>
    <property type="match status" value="1"/>
</dbReference>
<keyword evidence="3 6" id="KW-0067">ATP-binding</keyword>
<dbReference type="InterPro" id="IPR003439">
    <property type="entry name" value="ABC_transporter-like_ATP-bd"/>
</dbReference>
<dbReference type="GO" id="GO:0005524">
    <property type="term" value="F:ATP binding"/>
    <property type="evidence" value="ECO:0007669"/>
    <property type="project" value="UniProtKB-KW"/>
</dbReference>
<dbReference type="CDD" id="cd03293">
    <property type="entry name" value="ABC_NrtD_SsuB_transporters"/>
    <property type="match status" value="1"/>
</dbReference>
<sequence length="312" mass="33388">MDSTSGTTPPHDDSKPDGRDHAGRTPARTRTGTGSGAPPGTAPAVELRGASKVFRTPSGAAHTAVRDLDLTVAQGEFVAVVGPTGCGKSTTLTLVSGLEEPTEGEVLVGGEPVTGIRPDVGFVFQQDAVFPWRTVLSNVAAGPRFRGVPKDRARQRARDWLGRVGLAAFADRYPHQLSGGQRKRVALAQTFVNDPAILLMDEPFSALDVQTRALMSDELLDLWGGSRPDAAAASVVFVTHDLEEAIALADKVVVMTAGPATVKAVFPVRLPRPRKVESVRLEPEFVEIHREIWASLGEEVRITRERGARSDH</sequence>
<feature type="compositionally biased region" description="Basic and acidic residues" evidence="4">
    <location>
        <begin position="10"/>
        <end position="23"/>
    </location>
</feature>
<name>A0ABW0Z5G2_9ACTN</name>
<dbReference type="InterPro" id="IPR003593">
    <property type="entry name" value="AAA+_ATPase"/>
</dbReference>
<evidence type="ECO:0000313" key="7">
    <source>
        <dbReference type="Proteomes" id="UP001596083"/>
    </source>
</evidence>
<dbReference type="Pfam" id="PF00005">
    <property type="entry name" value="ABC_tran"/>
    <property type="match status" value="1"/>
</dbReference>
<comment type="caution">
    <text evidence="6">The sequence shown here is derived from an EMBL/GenBank/DDBJ whole genome shotgun (WGS) entry which is preliminary data.</text>
</comment>
<dbReference type="RefSeq" id="WP_390320010.1">
    <property type="nucleotide sequence ID" value="NZ_JBHSPB010000019.1"/>
</dbReference>
<reference evidence="7" key="1">
    <citation type="journal article" date="2019" name="Int. J. Syst. Evol. Microbiol.">
        <title>The Global Catalogue of Microorganisms (GCM) 10K type strain sequencing project: providing services to taxonomists for standard genome sequencing and annotation.</title>
        <authorList>
            <consortium name="The Broad Institute Genomics Platform"/>
            <consortium name="The Broad Institute Genome Sequencing Center for Infectious Disease"/>
            <person name="Wu L."/>
            <person name="Ma J."/>
        </authorList>
    </citation>
    <scope>NUCLEOTIDE SEQUENCE [LARGE SCALE GENOMIC DNA]</scope>
    <source>
        <strain evidence="7">CGMCC 4.7304</strain>
    </source>
</reference>
<dbReference type="Proteomes" id="UP001596083">
    <property type="component" value="Unassembled WGS sequence"/>
</dbReference>
<dbReference type="SMART" id="SM00382">
    <property type="entry name" value="AAA"/>
    <property type="match status" value="1"/>
</dbReference>
<protein>
    <submittedName>
        <fullName evidence="6">ABC transporter ATP-binding protein</fullName>
    </submittedName>
</protein>
<keyword evidence="7" id="KW-1185">Reference proteome</keyword>
<keyword evidence="1" id="KW-0813">Transport</keyword>
<dbReference type="InterPro" id="IPR027417">
    <property type="entry name" value="P-loop_NTPase"/>
</dbReference>
<dbReference type="Gene3D" id="3.40.50.300">
    <property type="entry name" value="P-loop containing nucleotide triphosphate hydrolases"/>
    <property type="match status" value="1"/>
</dbReference>